<dbReference type="SMART" id="SM00915">
    <property type="entry name" value="Jacalin"/>
    <property type="match status" value="1"/>
</dbReference>
<organism evidence="4 5">
    <name type="scientific">Panicum virgatum</name>
    <name type="common">Blackwell switchgrass</name>
    <dbReference type="NCBI Taxonomy" id="38727"/>
    <lineage>
        <taxon>Eukaryota</taxon>
        <taxon>Viridiplantae</taxon>
        <taxon>Streptophyta</taxon>
        <taxon>Embryophyta</taxon>
        <taxon>Tracheophyta</taxon>
        <taxon>Spermatophyta</taxon>
        <taxon>Magnoliopsida</taxon>
        <taxon>Liliopsida</taxon>
        <taxon>Poales</taxon>
        <taxon>Poaceae</taxon>
        <taxon>PACMAD clade</taxon>
        <taxon>Panicoideae</taxon>
        <taxon>Panicodae</taxon>
        <taxon>Paniceae</taxon>
        <taxon>Panicinae</taxon>
        <taxon>Panicum</taxon>
        <taxon>Panicum sect. Hiantes</taxon>
    </lineage>
</organism>
<feature type="transmembrane region" description="Helical" evidence="2">
    <location>
        <begin position="6"/>
        <end position="31"/>
    </location>
</feature>
<protein>
    <recommendedName>
        <fullName evidence="3">Jacalin-type lectin domain-containing protein</fullName>
    </recommendedName>
</protein>
<keyword evidence="5" id="KW-1185">Reference proteome</keyword>
<feature type="domain" description="Jacalin-type lectin" evidence="3">
    <location>
        <begin position="63"/>
        <end position="209"/>
    </location>
</feature>
<dbReference type="CDD" id="cd09612">
    <property type="entry name" value="Jacalin"/>
    <property type="match status" value="1"/>
</dbReference>
<evidence type="ECO:0000256" key="1">
    <source>
        <dbReference type="ARBA" id="ARBA00022734"/>
    </source>
</evidence>
<dbReference type="PROSITE" id="PS51752">
    <property type="entry name" value="JACALIN_LECTIN"/>
    <property type="match status" value="1"/>
</dbReference>
<sequence length="210" mass="23770">MFPPKIKWTLLCACVLLYMCVYWECSLLTLIGLARQPLYIGVAICLPCYLKATRSVTMRFKPDKVGGPWGGDHGNFRDIQVPPYRLLRLTIYSQENVLISSISFSYIGCDGCVYHEHDWGFVRETEAHQIQLGLMDYVMEISGTTGEFDNMPNIILSLKIVTFKGTYGPYGNDSKGTRFSYSVQGSDRITGFFGRSGWHLDAIGLYVRQC</sequence>
<dbReference type="InterPro" id="IPR033734">
    <property type="entry name" value="Jacalin-like_lectin_dom_plant"/>
</dbReference>
<name>A0A8T0R6I8_PANVG</name>
<accession>A0A8T0R6I8</accession>
<dbReference type="GO" id="GO:0030246">
    <property type="term" value="F:carbohydrate binding"/>
    <property type="evidence" value="ECO:0007669"/>
    <property type="project" value="UniProtKB-KW"/>
</dbReference>
<dbReference type="InterPro" id="IPR036404">
    <property type="entry name" value="Jacalin-like_lectin_dom_sf"/>
</dbReference>
<gene>
    <name evidence="4" type="ORF">PVAP13_6KG276500</name>
</gene>
<dbReference type="Proteomes" id="UP000823388">
    <property type="component" value="Chromosome 6K"/>
</dbReference>
<comment type="caution">
    <text evidence="4">The sequence shown here is derived from an EMBL/GenBank/DDBJ whole genome shotgun (WGS) entry which is preliminary data.</text>
</comment>
<evidence type="ECO:0000313" key="5">
    <source>
        <dbReference type="Proteomes" id="UP000823388"/>
    </source>
</evidence>
<keyword evidence="2" id="KW-1133">Transmembrane helix</keyword>
<dbReference type="SUPFAM" id="SSF51101">
    <property type="entry name" value="Mannose-binding lectins"/>
    <property type="match status" value="1"/>
</dbReference>
<keyword evidence="2" id="KW-0472">Membrane</keyword>
<dbReference type="AlphaFoldDB" id="A0A8T0R6I8"/>
<dbReference type="PANTHER" id="PTHR46506">
    <property type="entry name" value="OS05G0143600 PROTEIN"/>
    <property type="match status" value="1"/>
</dbReference>
<dbReference type="Gene3D" id="2.100.10.30">
    <property type="entry name" value="Jacalin-like lectin domain"/>
    <property type="match status" value="1"/>
</dbReference>
<keyword evidence="2" id="KW-0812">Transmembrane</keyword>
<reference evidence="4" key="1">
    <citation type="submission" date="2020-05" db="EMBL/GenBank/DDBJ databases">
        <title>WGS assembly of Panicum virgatum.</title>
        <authorList>
            <person name="Lovell J.T."/>
            <person name="Jenkins J."/>
            <person name="Shu S."/>
            <person name="Juenger T.E."/>
            <person name="Schmutz J."/>
        </authorList>
    </citation>
    <scope>NUCLEOTIDE SEQUENCE</scope>
    <source>
        <strain evidence="4">AP13</strain>
    </source>
</reference>
<dbReference type="OrthoDB" id="654502at2759"/>
<keyword evidence="1" id="KW-0430">Lectin</keyword>
<dbReference type="InterPro" id="IPR001229">
    <property type="entry name" value="Jacalin-like_lectin_dom"/>
</dbReference>
<evidence type="ECO:0000259" key="3">
    <source>
        <dbReference type="PROSITE" id="PS51752"/>
    </source>
</evidence>
<proteinExistence type="predicted"/>
<evidence type="ECO:0000313" key="4">
    <source>
        <dbReference type="EMBL" id="KAG2581291.1"/>
    </source>
</evidence>
<evidence type="ECO:0000256" key="2">
    <source>
        <dbReference type="SAM" id="Phobius"/>
    </source>
</evidence>
<dbReference type="Pfam" id="PF01419">
    <property type="entry name" value="Jacalin"/>
    <property type="match status" value="1"/>
</dbReference>
<dbReference type="EMBL" id="CM029047">
    <property type="protein sequence ID" value="KAG2581291.1"/>
    <property type="molecule type" value="Genomic_DNA"/>
</dbReference>